<reference evidence="8" key="2">
    <citation type="journal article" date="2023" name="Microbiol Resour">
        <title>Decontamination and Annotation of the Draft Genome Sequence of the Oomycete Lagenidium giganteum ARSEF 373.</title>
        <authorList>
            <person name="Morgan W.R."/>
            <person name="Tartar A."/>
        </authorList>
    </citation>
    <scope>NUCLEOTIDE SEQUENCE</scope>
    <source>
        <strain evidence="8">ARSEF 373</strain>
    </source>
</reference>
<evidence type="ECO:0000256" key="2">
    <source>
        <dbReference type="ARBA" id="ARBA00005500"/>
    </source>
</evidence>
<dbReference type="Pfam" id="PF06624">
    <property type="entry name" value="RAMP4"/>
    <property type="match status" value="1"/>
</dbReference>
<dbReference type="PANTHER" id="PTHR15601:SF0">
    <property type="entry name" value="GEO09675P1"/>
    <property type="match status" value="1"/>
</dbReference>
<dbReference type="GO" id="GO:0005789">
    <property type="term" value="C:endoplasmic reticulum membrane"/>
    <property type="evidence" value="ECO:0007669"/>
    <property type="project" value="UniProtKB-SubCell"/>
</dbReference>
<dbReference type="GO" id="GO:0030968">
    <property type="term" value="P:endoplasmic reticulum unfolded protein response"/>
    <property type="evidence" value="ECO:0007669"/>
    <property type="project" value="TreeGrafter"/>
</dbReference>
<feature type="transmembrane region" description="Helical" evidence="7">
    <location>
        <begin position="32"/>
        <end position="53"/>
    </location>
</feature>
<evidence type="ECO:0000256" key="5">
    <source>
        <dbReference type="ARBA" id="ARBA00022989"/>
    </source>
</evidence>
<keyword evidence="9" id="KW-1185">Reference proteome</keyword>
<dbReference type="EMBL" id="DAKRPA010000132">
    <property type="protein sequence ID" value="DAZ97529.1"/>
    <property type="molecule type" value="Genomic_DNA"/>
</dbReference>
<evidence type="ECO:0000256" key="7">
    <source>
        <dbReference type="SAM" id="Phobius"/>
    </source>
</evidence>
<protein>
    <recommendedName>
        <fullName evidence="10">Stress-associated endoplasmic reticulum protein</fullName>
    </recommendedName>
</protein>
<comment type="caution">
    <text evidence="8">The sequence shown here is derived from an EMBL/GenBank/DDBJ whole genome shotgun (WGS) entry which is preliminary data.</text>
</comment>
<dbReference type="PANTHER" id="PTHR15601">
    <property type="entry name" value="STRESS ASSOCIATED ENDOPLASMIC RETICULUM PROTEIN SERP1/RAMP4"/>
    <property type="match status" value="1"/>
</dbReference>
<evidence type="ECO:0000313" key="9">
    <source>
        <dbReference type="Proteomes" id="UP001146120"/>
    </source>
</evidence>
<comment type="similarity">
    <text evidence="2">Belongs to the RAMP4 family.</text>
</comment>
<keyword evidence="6 7" id="KW-0472">Membrane</keyword>
<reference evidence="8" key="1">
    <citation type="submission" date="2022-11" db="EMBL/GenBank/DDBJ databases">
        <authorList>
            <person name="Morgan W.R."/>
            <person name="Tartar A."/>
        </authorList>
    </citation>
    <scope>NUCLEOTIDE SEQUENCE</scope>
    <source>
        <strain evidence="8">ARSEF 373</strain>
    </source>
</reference>
<gene>
    <name evidence="8" type="ORF">N0F65_003015</name>
</gene>
<evidence type="ECO:0000256" key="6">
    <source>
        <dbReference type="ARBA" id="ARBA00023136"/>
    </source>
</evidence>
<sequence>MRLRSQKHLNNITKRGLVTQTDKVQKESGYSLGPWLMGFFLFVVVGSSVVQILRTAQLGL</sequence>
<evidence type="ECO:0000313" key="8">
    <source>
        <dbReference type="EMBL" id="DAZ97529.1"/>
    </source>
</evidence>
<keyword evidence="4" id="KW-0256">Endoplasmic reticulum</keyword>
<keyword evidence="3 7" id="KW-0812">Transmembrane</keyword>
<keyword evidence="5 7" id="KW-1133">Transmembrane helix</keyword>
<evidence type="ECO:0000256" key="4">
    <source>
        <dbReference type="ARBA" id="ARBA00022824"/>
    </source>
</evidence>
<dbReference type="AlphaFoldDB" id="A0AAV2YYC0"/>
<dbReference type="InterPro" id="IPR010580">
    <property type="entry name" value="ER_stress-assoc"/>
</dbReference>
<accession>A0AAV2YYC0</accession>
<proteinExistence type="inferred from homology"/>
<evidence type="ECO:0000256" key="1">
    <source>
        <dbReference type="ARBA" id="ARBA00004389"/>
    </source>
</evidence>
<dbReference type="Proteomes" id="UP001146120">
    <property type="component" value="Unassembled WGS sequence"/>
</dbReference>
<evidence type="ECO:0008006" key="10">
    <source>
        <dbReference type="Google" id="ProtNLM"/>
    </source>
</evidence>
<name>A0AAV2YYC0_9STRA</name>
<organism evidence="8 9">
    <name type="scientific">Lagenidium giganteum</name>
    <dbReference type="NCBI Taxonomy" id="4803"/>
    <lineage>
        <taxon>Eukaryota</taxon>
        <taxon>Sar</taxon>
        <taxon>Stramenopiles</taxon>
        <taxon>Oomycota</taxon>
        <taxon>Peronosporomycetes</taxon>
        <taxon>Pythiales</taxon>
        <taxon>Pythiaceae</taxon>
    </lineage>
</organism>
<evidence type="ECO:0000256" key="3">
    <source>
        <dbReference type="ARBA" id="ARBA00022692"/>
    </source>
</evidence>
<comment type="subcellular location">
    <subcellularLocation>
        <location evidence="1">Endoplasmic reticulum membrane</location>
        <topology evidence="1">Single-pass membrane protein</topology>
    </subcellularLocation>
</comment>